<gene>
    <name evidence="4" type="ORF">SAY87_027592</name>
</gene>
<comment type="caution">
    <text evidence="4">The sequence shown here is derived from an EMBL/GenBank/DDBJ whole genome shotgun (WGS) entry which is preliminary data.</text>
</comment>
<organism evidence="4 5">
    <name type="scientific">Trapa incisa</name>
    <dbReference type="NCBI Taxonomy" id="236973"/>
    <lineage>
        <taxon>Eukaryota</taxon>
        <taxon>Viridiplantae</taxon>
        <taxon>Streptophyta</taxon>
        <taxon>Embryophyta</taxon>
        <taxon>Tracheophyta</taxon>
        <taxon>Spermatophyta</taxon>
        <taxon>Magnoliopsida</taxon>
        <taxon>eudicotyledons</taxon>
        <taxon>Gunneridae</taxon>
        <taxon>Pentapetalae</taxon>
        <taxon>rosids</taxon>
        <taxon>malvids</taxon>
        <taxon>Myrtales</taxon>
        <taxon>Lythraceae</taxon>
        <taxon>Trapa</taxon>
    </lineage>
</organism>
<evidence type="ECO:0000313" key="4">
    <source>
        <dbReference type="EMBL" id="KAK4750143.1"/>
    </source>
</evidence>
<comment type="subcellular location">
    <subcellularLocation>
        <location evidence="1">Nucleus</location>
    </subcellularLocation>
</comment>
<proteinExistence type="predicted"/>
<protein>
    <recommendedName>
        <fullName evidence="6">Mini-chromosome maintenance complex-binding protein</fullName>
    </recommendedName>
</protein>
<accession>A0AAN7JMP4</accession>
<dbReference type="GO" id="GO:0005634">
    <property type="term" value="C:nucleus"/>
    <property type="evidence" value="ECO:0007669"/>
    <property type="project" value="UniProtKB-SubCell"/>
</dbReference>
<evidence type="ECO:0008006" key="6">
    <source>
        <dbReference type="Google" id="ProtNLM"/>
    </source>
</evidence>
<dbReference type="EMBL" id="JAXIOK010000018">
    <property type="protein sequence ID" value="KAK4750143.1"/>
    <property type="molecule type" value="Genomic_DNA"/>
</dbReference>
<feature type="region of interest" description="Disordered" evidence="3">
    <location>
        <begin position="40"/>
        <end position="61"/>
    </location>
</feature>
<reference evidence="4 5" key="1">
    <citation type="journal article" date="2023" name="Hortic Res">
        <title>Pangenome of water caltrop reveals structural variations and asymmetric subgenome divergence after allopolyploidization.</title>
        <authorList>
            <person name="Zhang X."/>
            <person name="Chen Y."/>
            <person name="Wang L."/>
            <person name="Yuan Y."/>
            <person name="Fang M."/>
            <person name="Shi L."/>
            <person name="Lu R."/>
            <person name="Comes H.P."/>
            <person name="Ma Y."/>
            <person name="Chen Y."/>
            <person name="Huang G."/>
            <person name="Zhou Y."/>
            <person name="Zheng Z."/>
            <person name="Qiu Y."/>
        </authorList>
    </citation>
    <scope>NUCLEOTIDE SEQUENCE [LARGE SCALE GENOMIC DNA]</scope>
    <source>
        <tissue evidence="4">Roots</tissue>
    </source>
</reference>
<keyword evidence="2" id="KW-0539">Nucleus</keyword>
<dbReference type="InterPro" id="IPR019140">
    <property type="entry name" value="MCM_complex-bd"/>
</dbReference>
<dbReference type="PANTHER" id="PTHR13489:SF0">
    <property type="entry name" value="MINI-CHROMOSOME MAINTENANCE COMPLEX-BINDING PROTEIN"/>
    <property type="match status" value="1"/>
</dbReference>
<keyword evidence="5" id="KW-1185">Reference proteome</keyword>
<dbReference type="Pfam" id="PF09739">
    <property type="entry name" value="MCM_bind"/>
    <property type="match status" value="1"/>
</dbReference>
<name>A0AAN7JMP4_9MYRT</name>
<sequence>MVESPTGCFYHLIISLSPLLGAEGSGTGFMLLVPPLGPEGGTGPFKNTPRDPFPNGPAGRSRENTCGFASWGSSASSGRARLRAAVSFLWEARPLIGIQDGSDHAIRSKNVMLSLSWIAIGGWKEEVRGECLGRGNNDDEMGGPPYDCLANPLGAIRQTFDKAVAAGSDPTSFGGKDWGAVDLFRGFLFDQGGLSQVPILNDKTFHYLQPNTLVRFRGMIQDMLGNELYSGAYKDGAIWRTNKYSDAFQYPPEGISPDIRIWERQLFYCVPVPGQNAWADDLGVDTPIMDLAFQHREKRRRVEGEADDEMNMQISENGVGGSPGAKKMREAGQTSKCSHSEEPMSESCFSPFKEPNAQDHSLSCLVKIYNSSESEVKLNDVFEFIGVLTFDHDHQGNVSEMDELADDFCEDVSTQFPAAKVPRLHCLVHRKLLYQDFLSSPSQMELTSHVVKNVRQGLLGYLSGILGDDGLAAHFLLLHLLSKVHARVDSFAVGKLSLNLTGFNKESASIFVSQLTDAIRNLLPFTQSMSLTVENLNAASLSPRKDYVTNRLITGILQVPDNSHLFIDETLLDVGTLNSVGVDNVRVLKDLIESQKVMYDFKYYKMQVPADIQMLVLSEGKSNILPADLVVPFRPSSVVCNQAVPKEALEAWRWYLASLRALSHSIDPEMQKVVENDLVTARQSNRNLGSQEFSRLLTMGRLMSLSYGETSLSLEHWQLVKELERLRLERLQ</sequence>
<dbReference type="Proteomes" id="UP001345219">
    <property type="component" value="Chromosome 21"/>
</dbReference>
<evidence type="ECO:0000256" key="1">
    <source>
        <dbReference type="ARBA" id="ARBA00004123"/>
    </source>
</evidence>
<evidence type="ECO:0000313" key="5">
    <source>
        <dbReference type="Proteomes" id="UP001345219"/>
    </source>
</evidence>
<evidence type="ECO:0000256" key="2">
    <source>
        <dbReference type="ARBA" id="ARBA00023242"/>
    </source>
</evidence>
<dbReference type="GO" id="GO:0006261">
    <property type="term" value="P:DNA-templated DNA replication"/>
    <property type="evidence" value="ECO:0007669"/>
    <property type="project" value="TreeGrafter"/>
</dbReference>
<dbReference type="AlphaFoldDB" id="A0AAN7JMP4"/>
<dbReference type="GO" id="GO:0003682">
    <property type="term" value="F:chromatin binding"/>
    <property type="evidence" value="ECO:0007669"/>
    <property type="project" value="TreeGrafter"/>
</dbReference>
<dbReference type="PANTHER" id="PTHR13489">
    <property type="entry name" value="MINI-CHROMOSOME MAINTENANCE COMPLEX-BINDING PROTEIN"/>
    <property type="match status" value="1"/>
</dbReference>
<evidence type="ECO:0000256" key="3">
    <source>
        <dbReference type="SAM" id="MobiDB-lite"/>
    </source>
</evidence>